<dbReference type="InterPro" id="IPR038713">
    <property type="entry name" value="Terminase_Gp1_N_sf"/>
</dbReference>
<keyword evidence="2" id="KW-1185">Reference proteome</keyword>
<sequence>MTMQPRELAVSDVPLWALRYKLTLQQAYFVDAYLEDFDAVKAFRAAGFAGRDAQGLATKLLCQRKIQAALKHRHEDLRCRAEELKASLLAWMNAVLRADLRDLFDAEQVKPVSEWPLIWRTGAVGSVTVRRSRDGKRGIGFQLDMTNRFKILKLMTRHIGMSGARIKRNEDRKILAHARAAQRRADRMPPRAF</sequence>
<accession>A0ABW5U9S7</accession>
<organism evidence="1 2">
    <name type="scientific">Sulfitobacter aestuarii</name>
    <dbReference type="NCBI Taxonomy" id="2161676"/>
    <lineage>
        <taxon>Bacteria</taxon>
        <taxon>Pseudomonadati</taxon>
        <taxon>Pseudomonadota</taxon>
        <taxon>Alphaproteobacteria</taxon>
        <taxon>Rhodobacterales</taxon>
        <taxon>Roseobacteraceae</taxon>
        <taxon>Sulfitobacter</taxon>
    </lineage>
</organism>
<comment type="caution">
    <text evidence="1">The sequence shown here is derived from an EMBL/GenBank/DDBJ whole genome shotgun (WGS) entry which is preliminary data.</text>
</comment>
<name>A0ABW5U9S7_9RHOB</name>
<dbReference type="Gene3D" id="1.10.10.1400">
    <property type="entry name" value="Terminase, small subunit, N-terminal DNA-binding domain, HTH motif"/>
    <property type="match status" value="1"/>
</dbReference>
<dbReference type="RefSeq" id="WP_386375918.1">
    <property type="nucleotide sequence ID" value="NZ_JBHUMP010000027.1"/>
</dbReference>
<dbReference type="InterPro" id="IPR005335">
    <property type="entry name" value="Terminase_ssu"/>
</dbReference>
<protein>
    <submittedName>
        <fullName evidence="1">Terminase small subunit</fullName>
    </submittedName>
</protein>
<gene>
    <name evidence="1" type="ORF">ACFSUD_18120</name>
</gene>
<evidence type="ECO:0000313" key="1">
    <source>
        <dbReference type="EMBL" id="MFD2741492.1"/>
    </source>
</evidence>
<reference evidence="2" key="1">
    <citation type="journal article" date="2019" name="Int. J. Syst. Evol. Microbiol.">
        <title>The Global Catalogue of Microorganisms (GCM) 10K type strain sequencing project: providing services to taxonomists for standard genome sequencing and annotation.</title>
        <authorList>
            <consortium name="The Broad Institute Genomics Platform"/>
            <consortium name="The Broad Institute Genome Sequencing Center for Infectious Disease"/>
            <person name="Wu L."/>
            <person name="Ma J."/>
        </authorList>
    </citation>
    <scope>NUCLEOTIDE SEQUENCE [LARGE SCALE GENOMIC DNA]</scope>
    <source>
        <strain evidence="2">TISTR 2562</strain>
    </source>
</reference>
<dbReference type="Pfam" id="PF03592">
    <property type="entry name" value="Terminase_2"/>
    <property type="match status" value="1"/>
</dbReference>
<dbReference type="Proteomes" id="UP001597474">
    <property type="component" value="Unassembled WGS sequence"/>
</dbReference>
<proteinExistence type="predicted"/>
<dbReference type="EMBL" id="JBHUMP010000027">
    <property type="protein sequence ID" value="MFD2741492.1"/>
    <property type="molecule type" value="Genomic_DNA"/>
</dbReference>
<evidence type="ECO:0000313" key="2">
    <source>
        <dbReference type="Proteomes" id="UP001597474"/>
    </source>
</evidence>